<dbReference type="Proteomes" id="UP001403385">
    <property type="component" value="Unassembled WGS sequence"/>
</dbReference>
<dbReference type="SUPFAM" id="SSF46609">
    <property type="entry name" value="Fe,Mn superoxide dismutase (SOD), N-terminal domain"/>
    <property type="match status" value="1"/>
</dbReference>
<dbReference type="FunFam" id="1.10.287.990:FF:000001">
    <property type="entry name" value="Superoxide dismutase"/>
    <property type="match status" value="1"/>
</dbReference>
<keyword evidence="3 5" id="KW-0479">Metal-binding</keyword>
<dbReference type="AlphaFoldDB" id="A0AAW9S1P5"/>
<evidence type="ECO:0000256" key="4">
    <source>
        <dbReference type="ARBA" id="ARBA00023002"/>
    </source>
</evidence>
<dbReference type="PANTHER" id="PTHR43595:SF2">
    <property type="entry name" value="SMALL RIBOSOMAL SUBUNIT PROTEIN MS42"/>
    <property type="match status" value="1"/>
</dbReference>
<evidence type="ECO:0000259" key="7">
    <source>
        <dbReference type="Pfam" id="PF00081"/>
    </source>
</evidence>
<dbReference type="PRINTS" id="PR01703">
    <property type="entry name" value="MNSODISMTASE"/>
</dbReference>
<evidence type="ECO:0000313" key="10">
    <source>
        <dbReference type="Proteomes" id="UP001403385"/>
    </source>
</evidence>
<dbReference type="PIRSF" id="PIRSF000349">
    <property type="entry name" value="SODismutase"/>
    <property type="match status" value="1"/>
</dbReference>
<dbReference type="InterPro" id="IPR019832">
    <property type="entry name" value="Mn/Fe_SOD_C"/>
</dbReference>
<dbReference type="PANTHER" id="PTHR43595">
    <property type="entry name" value="37S RIBOSOMAL PROTEIN S26, MITOCHONDRIAL"/>
    <property type="match status" value="1"/>
</dbReference>
<dbReference type="FunFam" id="3.55.40.20:FF:000001">
    <property type="entry name" value="Superoxide dismutase"/>
    <property type="match status" value="1"/>
</dbReference>
<evidence type="ECO:0000313" key="9">
    <source>
        <dbReference type="EMBL" id="MEN7547778.1"/>
    </source>
</evidence>
<gene>
    <name evidence="9" type="ORF">AAG747_07655</name>
</gene>
<dbReference type="GO" id="GO:0005737">
    <property type="term" value="C:cytoplasm"/>
    <property type="evidence" value="ECO:0007669"/>
    <property type="project" value="TreeGrafter"/>
</dbReference>
<keyword evidence="4 6" id="KW-0560">Oxidoreductase</keyword>
<evidence type="ECO:0000256" key="1">
    <source>
        <dbReference type="ARBA" id="ARBA00008714"/>
    </source>
</evidence>
<dbReference type="InterPro" id="IPR001189">
    <property type="entry name" value="Mn/Fe_SOD"/>
</dbReference>
<evidence type="ECO:0000256" key="5">
    <source>
        <dbReference type="PIRSR" id="PIRSR000349-1"/>
    </source>
</evidence>
<dbReference type="EC" id="1.15.1.1" evidence="2 6"/>
<dbReference type="InterPro" id="IPR019833">
    <property type="entry name" value="Mn/Fe_SOD_BS"/>
</dbReference>
<comment type="similarity">
    <text evidence="1 6">Belongs to the iron/manganese superoxide dismutase family.</text>
</comment>
<evidence type="ECO:0000256" key="6">
    <source>
        <dbReference type="RuleBase" id="RU000414"/>
    </source>
</evidence>
<dbReference type="GO" id="GO:0004784">
    <property type="term" value="F:superoxide dismutase activity"/>
    <property type="evidence" value="ECO:0007669"/>
    <property type="project" value="UniProtKB-EC"/>
</dbReference>
<dbReference type="GO" id="GO:0030145">
    <property type="term" value="F:manganese ion binding"/>
    <property type="evidence" value="ECO:0007669"/>
    <property type="project" value="UniProtKB-ARBA"/>
</dbReference>
<dbReference type="InterPro" id="IPR036324">
    <property type="entry name" value="Mn/Fe_SOD_N_sf"/>
</dbReference>
<proteinExistence type="inferred from homology"/>
<dbReference type="Pfam" id="PF00081">
    <property type="entry name" value="Sod_Fe_N"/>
    <property type="match status" value="1"/>
</dbReference>
<evidence type="ECO:0000259" key="8">
    <source>
        <dbReference type="Pfam" id="PF02777"/>
    </source>
</evidence>
<dbReference type="InterPro" id="IPR019831">
    <property type="entry name" value="Mn/Fe_SOD_N"/>
</dbReference>
<feature type="domain" description="Manganese/iron superoxide dismutase N-terminal" evidence="7">
    <location>
        <begin position="3"/>
        <end position="86"/>
    </location>
</feature>
<dbReference type="Pfam" id="PF02777">
    <property type="entry name" value="Sod_Fe_C"/>
    <property type="match status" value="1"/>
</dbReference>
<protein>
    <recommendedName>
        <fullName evidence="2 6">Superoxide dismutase</fullName>
        <ecNumber evidence="2 6">1.15.1.1</ecNumber>
    </recommendedName>
</protein>
<dbReference type="Gene3D" id="3.55.40.20">
    <property type="entry name" value="Iron/manganese superoxide dismutase, C-terminal domain"/>
    <property type="match status" value="1"/>
</dbReference>
<evidence type="ECO:0000256" key="2">
    <source>
        <dbReference type="ARBA" id="ARBA00012682"/>
    </source>
</evidence>
<dbReference type="Gene3D" id="1.10.287.990">
    <property type="entry name" value="Fe,Mn superoxide dismutase (SOD) domain"/>
    <property type="match status" value="1"/>
</dbReference>
<feature type="domain" description="Manganese/iron superoxide dismutase C-terminal" evidence="8">
    <location>
        <begin position="93"/>
        <end position="197"/>
    </location>
</feature>
<comment type="caution">
    <text evidence="9">The sequence shown here is derived from an EMBL/GenBank/DDBJ whole genome shotgun (WGS) entry which is preliminary data.</text>
</comment>
<dbReference type="InterPro" id="IPR036314">
    <property type="entry name" value="SOD_C_sf"/>
</dbReference>
<organism evidence="9 10">
    <name type="scientific">Rapidithrix thailandica</name>
    <dbReference type="NCBI Taxonomy" id="413964"/>
    <lineage>
        <taxon>Bacteria</taxon>
        <taxon>Pseudomonadati</taxon>
        <taxon>Bacteroidota</taxon>
        <taxon>Cytophagia</taxon>
        <taxon>Cytophagales</taxon>
        <taxon>Flammeovirgaceae</taxon>
        <taxon>Rapidithrix</taxon>
    </lineage>
</organism>
<accession>A0AAW9S1P5</accession>
<feature type="binding site" evidence="5">
    <location>
        <position position="164"/>
    </location>
    <ligand>
        <name>Mn(2+)</name>
        <dbReference type="ChEBI" id="CHEBI:29035"/>
    </ligand>
</feature>
<evidence type="ECO:0000256" key="3">
    <source>
        <dbReference type="ARBA" id="ARBA00022723"/>
    </source>
</evidence>
<dbReference type="SUPFAM" id="SSF54719">
    <property type="entry name" value="Fe,Mn superoxide dismutase (SOD), C-terminal domain"/>
    <property type="match status" value="1"/>
</dbReference>
<dbReference type="RefSeq" id="WP_346820562.1">
    <property type="nucleotide sequence ID" value="NZ_JBDKWZ010000003.1"/>
</dbReference>
<comment type="function">
    <text evidence="6">Destroys radicals which are normally produced within the cells and which are toxic to biological systems.</text>
</comment>
<feature type="binding site" evidence="5">
    <location>
        <position position="27"/>
    </location>
    <ligand>
        <name>Mn(2+)</name>
        <dbReference type="ChEBI" id="CHEBI:29035"/>
    </ligand>
</feature>
<sequence>MAFELPELTYAYDALAPHIDAKTMEIHHTKHHGGYVSKLNAAIEGTELANLSLEELLKEAITKHGAAVRNNGGGHYNHTLFWTVLSPNGGGAPSGDLAAAIDSAFGSLDKLKETFNNAAATRFGSGWAWLCVENGKLTVCSTPNQDNPLMDGAGCSGTPILGLDVWEHAYYLNYQNRRPDYISAFWNVINWEEVAKRYAAAIA</sequence>
<feature type="binding site" evidence="5">
    <location>
        <position position="78"/>
    </location>
    <ligand>
        <name>Mn(2+)</name>
        <dbReference type="ChEBI" id="CHEBI:29035"/>
    </ligand>
</feature>
<keyword evidence="10" id="KW-1185">Reference proteome</keyword>
<dbReference type="PROSITE" id="PS00088">
    <property type="entry name" value="SOD_MN"/>
    <property type="match status" value="1"/>
</dbReference>
<name>A0AAW9S1P5_9BACT</name>
<comment type="catalytic activity">
    <reaction evidence="6">
        <text>2 superoxide + 2 H(+) = H2O2 + O2</text>
        <dbReference type="Rhea" id="RHEA:20696"/>
        <dbReference type="ChEBI" id="CHEBI:15378"/>
        <dbReference type="ChEBI" id="CHEBI:15379"/>
        <dbReference type="ChEBI" id="CHEBI:16240"/>
        <dbReference type="ChEBI" id="CHEBI:18421"/>
        <dbReference type="EC" id="1.15.1.1"/>
    </reaction>
</comment>
<reference evidence="9 10" key="1">
    <citation type="submission" date="2024-04" db="EMBL/GenBank/DDBJ databases">
        <title>Novel genus in family Flammeovirgaceae.</title>
        <authorList>
            <person name="Nguyen T.H."/>
            <person name="Vuong T.Q."/>
            <person name="Le H."/>
            <person name="Kim S.-G."/>
        </authorList>
    </citation>
    <scope>NUCLEOTIDE SEQUENCE [LARGE SCALE GENOMIC DNA]</scope>
    <source>
        <strain evidence="9 10">JCM 23209</strain>
    </source>
</reference>
<feature type="binding site" evidence="5">
    <location>
        <position position="168"/>
    </location>
    <ligand>
        <name>Mn(2+)</name>
        <dbReference type="ChEBI" id="CHEBI:29035"/>
    </ligand>
</feature>
<dbReference type="EMBL" id="JBDKWZ010000003">
    <property type="protein sequence ID" value="MEN7547778.1"/>
    <property type="molecule type" value="Genomic_DNA"/>
</dbReference>